<feature type="transmembrane region" description="Helical" evidence="7">
    <location>
        <begin position="548"/>
        <end position="566"/>
    </location>
</feature>
<evidence type="ECO:0000256" key="7">
    <source>
        <dbReference type="SAM" id="Phobius"/>
    </source>
</evidence>
<accession>A0A9X1QVR3</accession>
<evidence type="ECO:0000256" key="1">
    <source>
        <dbReference type="ARBA" id="ARBA00004141"/>
    </source>
</evidence>
<feature type="domain" description="RCK C-terminal" evidence="8">
    <location>
        <begin position="307"/>
        <end position="400"/>
    </location>
</feature>
<keyword evidence="4" id="KW-0677">Repeat</keyword>
<feature type="transmembrane region" description="Helical" evidence="7">
    <location>
        <begin position="51"/>
        <end position="70"/>
    </location>
</feature>
<dbReference type="Pfam" id="PF03600">
    <property type="entry name" value="CitMHS"/>
    <property type="match status" value="1"/>
</dbReference>
<dbReference type="PANTHER" id="PTHR43652">
    <property type="entry name" value="BASIC AMINO ACID ANTIPORTER YFCC-RELATED"/>
    <property type="match status" value="1"/>
</dbReference>
<evidence type="ECO:0000259" key="8">
    <source>
        <dbReference type="PROSITE" id="PS51202"/>
    </source>
</evidence>
<dbReference type="PROSITE" id="PS51202">
    <property type="entry name" value="RCK_C"/>
    <property type="match status" value="1"/>
</dbReference>
<dbReference type="GO" id="GO:0006813">
    <property type="term" value="P:potassium ion transport"/>
    <property type="evidence" value="ECO:0007669"/>
    <property type="project" value="InterPro"/>
</dbReference>
<feature type="transmembrane region" description="Helical" evidence="7">
    <location>
        <begin position="6"/>
        <end position="39"/>
    </location>
</feature>
<gene>
    <name evidence="9" type="ORF">K8089_06615</name>
</gene>
<comment type="caution">
    <text evidence="9">The sequence shown here is derived from an EMBL/GenBank/DDBJ whole genome shotgun (WGS) entry which is preliminary data.</text>
</comment>
<dbReference type="GO" id="GO:0005886">
    <property type="term" value="C:plasma membrane"/>
    <property type="evidence" value="ECO:0007669"/>
    <property type="project" value="TreeGrafter"/>
</dbReference>
<dbReference type="AlphaFoldDB" id="A0A9X1QVR3"/>
<dbReference type="SUPFAM" id="SSF116726">
    <property type="entry name" value="TrkA C-terminal domain-like"/>
    <property type="match status" value="2"/>
</dbReference>
<evidence type="ECO:0000256" key="5">
    <source>
        <dbReference type="ARBA" id="ARBA00022989"/>
    </source>
</evidence>
<dbReference type="Pfam" id="PF02080">
    <property type="entry name" value="TrkA_C"/>
    <property type="match status" value="2"/>
</dbReference>
<dbReference type="RefSeq" id="WP_237602495.1">
    <property type="nucleotide sequence ID" value="NZ_JAIRBA010000009.1"/>
</dbReference>
<feature type="transmembrane region" description="Helical" evidence="7">
    <location>
        <begin position="173"/>
        <end position="196"/>
    </location>
</feature>
<proteinExistence type="predicted"/>
<organism evidence="9 10">
    <name type="scientific">Aequorivita vitellina</name>
    <dbReference type="NCBI Taxonomy" id="2874475"/>
    <lineage>
        <taxon>Bacteria</taxon>
        <taxon>Pseudomonadati</taxon>
        <taxon>Bacteroidota</taxon>
        <taxon>Flavobacteriia</taxon>
        <taxon>Flavobacteriales</taxon>
        <taxon>Flavobacteriaceae</taxon>
        <taxon>Aequorivita</taxon>
    </lineage>
</organism>
<feature type="transmembrane region" description="Helical" evidence="7">
    <location>
        <begin position="493"/>
        <end position="517"/>
    </location>
</feature>
<dbReference type="InterPro" id="IPR006037">
    <property type="entry name" value="RCK_C"/>
</dbReference>
<keyword evidence="6 7" id="KW-0472">Membrane</keyword>
<comment type="subcellular location">
    <subcellularLocation>
        <location evidence="1">Membrane</location>
        <topology evidence="1">Multi-pass membrane protein</topology>
    </subcellularLocation>
</comment>
<dbReference type="GO" id="GO:0008324">
    <property type="term" value="F:monoatomic cation transmembrane transporter activity"/>
    <property type="evidence" value="ECO:0007669"/>
    <property type="project" value="InterPro"/>
</dbReference>
<protein>
    <submittedName>
        <fullName evidence="9">SLC13 family permease</fullName>
    </submittedName>
</protein>
<feature type="transmembrane region" description="Helical" evidence="7">
    <location>
        <begin position="582"/>
        <end position="602"/>
    </location>
</feature>
<evidence type="ECO:0000256" key="4">
    <source>
        <dbReference type="ARBA" id="ARBA00022737"/>
    </source>
</evidence>
<evidence type="ECO:0000313" key="10">
    <source>
        <dbReference type="Proteomes" id="UP001139461"/>
    </source>
</evidence>
<dbReference type="InterPro" id="IPR004680">
    <property type="entry name" value="Cit_transptr-like_dom"/>
</dbReference>
<evidence type="ECO:0000256" key="2">
    <source>
        <dbReference type="ARBA" id="ARBA00022448"/>
    </source>
</evidence>
<evidence type="ECO:0000256" key="3">
    <source>
        <dbReference type="ARBA" id="ARBA00022692"/>
    </source>
</evidence>
<dbReference type="EMBL" id="JAIRBA010000009">
    <property type="protein sequence ID" value="MCG2418689.1"/>
    <property type="molecule type" value="Genomic_DNA"/>
</dbReference>
<feature type="transmembrane region" description="Helical" evidence="7">
    <location>
        <begin position="523"/>
        <end position="541"/>
    </location>
</feature>
<reference evidence="9" key="1">
    <citation type="submission" date="2021-09" db="EMBL/GenBank/DDBJ databases">
        <title>Genome of Aequorivita sp. strain F47161.</title>
        <authorList>
            <person name="Wang Y."/>
        </authorList>
    </citation>
    <scope>NUCLEOTIDE SEQUENCE</scope>
    <source>
        <strain evidence="9">F47161</strain>
    </source>
</reference>
<evidence type="ECO:0000256" key="6">
    <source>
        <dbReference type="ARBA" id="ARBA00023136"/>
    </source>
</evidence>
<dbReference type="PANTHER" id="PTHR43652:SF2">
    <property type="entry name" value="BASIC AMINO ACID ANTIPORTER YFCC-RELATED"/>
    <property type="match status" value="1"/>
</dbReference>
<name>A0A9X1QVR3_9FLAO</name>
<dbReference type="Gene3D" id="3.30.70.1450">
    <property type="entry name" value="Regulator of K+ conductance, C-terminal domain"/>
    <property type="match status" value="2"/>
</dbReference>
<dbReference type="InterPro" id="IPR036721">
    <property type="entry name" value="RCK_C_sf"/>
</dbReference>
<keyword evidence="3 7" id="KW-0812">Transmembrane</keyword>
<dbReference type="InterPro" id="IPR051679">
    <property type="entry name" value="DASS-Related_Transporters"/>
</dbReference>
<keyword evidence="2" id="KW-0813">Transport</keyword>
<sequence>MTPEIILVFSILFVTIILFAFEVFSVDKIALLLIATLALTGLVKPEEAISGFSNSATITVLSLMIIALALEDNGVIASLARFLKNLHILPLFLLLPVLMLITGGISAFINTTAVVIVFIKIISELSKRFNLPQAKLLLPISFAGILGGSCTLMGTSTNLIVNSVARNLGAERFSFFEFSLFGVVFLVVGIIIITIASRWLPKDSKENLRDAYNLENFVTTVVINKNSNLIDKHIEDTFLFNNSEISILKLTRNKQITNAPGKYITLKEKDKLLLMCDIENLSKLNDAEGLSVHKNQDAFKKPKPEVDNEEETQKKPDDYGFVELLILPGSILIGKSLKQLRKQTFHNALPIAIKKRKNIRNTEERLVRKEIDQITLKPGDRLLVEIPTNEINQLNELENVAILREHKSQSVNNQKRVLSSLILLLVIGLAASGVLSILISALTGVSLLLLSGCLNLNEVYHRINWQVIFLLAGMIPLGVAMNNTGADRWISDWLLQILSGQSNFIVIGLIFLITMLLSSVVSNNATAIIMTPIAIAVSIGLDLAMKPFILAVLFGANFSFFTPMGYQTNTLIYGMGFYKFKHFFIIGGIVSLILWILGTFMLSSIL</sequence>
<keyword evidence="5 7" id="KW-1133">Transmembrane helix</keyword>
<feature type="transmembrane region" description="Helical" evidence="7">
    <location>
        <begin position="140"/>
        <end position="161"/>
    </location>
</feature>
<feature type="transmembrane region" description="Helical" evidence="7">
    <location>
        <begin position="90"/>
        <end position="119"/>
    </location>
</feature>
<feature type="transmembrane region" description="Helical" evidence="7">
    <location>
        <begin position="417"/>
        <end position="443"/>
    </location>
</feature>
<evidence type="ECO:0000313" key="9">
    <source>
        <dbReference type="EMBL" id="MCG2418689.1"/>
    </source>
</evidence>
<keyword evidence="10" id="KW-1185">Reference proteome</keyword>
<dbReference type="Proteomes" id="UP001139461">
    <property type="component" value="Unassembled WGS sequence"/>
</dbReference>
<feature type="transmembrane region" description="Helical" evidence="7">
    <location>
        <begin position="463"/>
        <end position="481"/>
    </location>
</feature>